<organism evidence="2 3">
    <name type="scientific">Pseudomonas chlororaphis</name>
    <dbReference type="NCBI Taxonomy" id="587753"/>
    <lineage>
        <taxon>Bacteria</taxon>
        <taxon>Pseudomonadati</taxon>
        <taxon>Pseudomonadota</taxon>
        <taxon>Gammaproteobacteria</taxon>
        <taxon>Pseudomonadales</taxon>
        <taxon>Pseudomonadaceae</taxon>
        <taxon>Pseudomonas</taxon>
    </lineage>
</organism>
<sequence>MSPKLPAKGTHKSNVSNPLPDAPGTSRRPGNPALSATDLANLSLREPTTTNVHAGGDAQHAVVISQTPAPATALLAEAPSLQDYWVTSNAALPGPDKQGFRIVKKRHYVDIADGHVVQVVLDSRSGFYRARMASERDASGPWLVRDLDTRLWKPLEDSPEKLRLRSSADLEVEIKRLSTVLGESDEHVKKLEYEWRALRGTEGERSAIVRYEVQNLKHLANMEKMVEFYATEQRSLSIHKGVGKYETDWLDVHKELLKTHSKISTISESRWRLSVSANTMLTDEYYRSMATFLKSRLVLLRKRQIVVDEVQKRASNPRAVLENMDYHPMDIHETTADWVFAKSQTLSAAHFALIPHMLSMSFVKLVGAFSNIESIPSGARLTVLSHLIDKCHSIKASYETLDMARNATHSAAREEIVDVIKTFEIALDERFALYYRKLQSASSIPPLTMTIDFDFLANQRERRSPPRSVKMFQSPDDSGDIHIGQKRRTAAGESLIDVMHPRNPELVLQTYQRRNGEWRYFEASEEKTLANLTLEARLLLENTNEHLRTAHHTGTVEDLHYDAREVDDLRLQIERAANPATADSALLIQRLSQVSERLRKAADEVRIHHYKNQSFLSADQVAYLFDHGQLRAKRVHTRLEQGEGQHKEFIDVYSLNDKLTGKPFCIARFHYEKSDSSWLDYKPHGGHLETPEQAGSNGFFQRQDEQPGRSLKEIWRLTLDQKTAQSIFEFAD</sequence>
<dbReference type="OrthoDB" id="7027699at2"/>
<dbReference type="PATRIC" id="fig|587753.9.peg.3754"/>
<reference evidence="2 3" key="1">
    <citation type="submission" date="2014-10" db="EMBL/GenBank/DDBJ databases">
        <title>Draft genome sequence of Pseudomonas chlororaphis EA105.</title>
        <authorList>
            <person name="McCully L.M."/>
            <person name="Bitzer A.S."/>
            <person name="Spence C."/>
            <person name="Bais H."/>
            <person name="Silby M.W."/>
        </authorList>
    </citation>
    <scope>NUCLEOTIDE SEQUENCE [LARGE SCALE GENOMIC DNA]</scope>
    <source>
        <strain evidence="2 3">EA105</strain>
    </source>
</reference>
<proteinExistence type="predicted"/>
<gene>
    <name evidence="2" type="ORF">NZ35_08115</name>
</gene>
<dbReference type="Proteomes" id="UP000030564">
    <property type="component" value="Unassembled WGS sequence"/>
</dbReference>
<feature type="region of interest" description="Disordered" evidence="1">
    <location>
        <begin position="684"/>
        <end position="703"/>
    </location>
</feature>
<feature type="region of interest" description="Disordered" evidence="1">
    <location>
        <begin position="1"/>
        <end position="35"/>
    </location>
</feature>
<comment type="caution">
    <text evidence="2">The sequence shown here is derived from an EMBL/GenBank/DDBJ whole genome shotgun (WGS) entry which is preliminary data.</text>
</comment>
<name>A0A0A6FMZ0_9PSED</name>
<protein>
    <submittedName>
        <fullName evidence="2">Uncharacterized protein</fullName>
    </submittedName>
</protein>
<dbReference type="AlphaFoldDB" id="A0A0A6FMZ0"/>
<evidence type="ECO:0000256" key="1">
    <source>
        <dbReference type="SAM" id="MobiDB-lite"/>
    </source>
</evidence>
<dbReference type="EMBL" id="JSFK01000003">
    <property type="protein sequence ID" value="KHA74056.1"/>
    <property type="molecule type" value="Genomic_DNA"/>
</dbReference>
<evidence type="ECO:0000313" key="2">
    <source>
        <dbReference type="EMBL" id="KHA74056.1"/>
    </source>
</evidence>
<evidence type="ECO:0000313" key="3">
    <source>
        <dbReference type="Proteomes" id="UP000030564"/>
    </source>
</evidence>
<accession>A0A0A6FMZ0</accession>